<comment type="subcellular location">
    <subcellularLocation>
        <location evidence="1">Endomembrane system</location>
        <topology evidence="1">Multi-pass membrane protein</topology>
    </subcellularLocation>
</comment>
<dbReference type="KEGG" id="dti:Desti_2905"/>
<feature type="transmembrane region" description="Helical" evidence="7">
    <location>
        <begin position="71"/>
        <end position="89"/>
    </location>
</feature>
<dbReference type="GO" id="GO:0012505">
    <property type="term" value="C:endomembrane system"/>
    <property type="evidence" value="ECO:0007669"/>
    <property type="project" value="UniProtKB-SubCell"/>
</dbReference>
<accession>I4C7N3</accession>
<dbReference type="PANTHER" id="PTHR30586:SF0">
    <property type="entry name" value="ION-TRANSLOCATING OXIDOREDUCTASE COMPLEX SUBUNIT E"/>
    <property type="match status" value="1"/>
</dbReference>
<keyword evidence="2" id="KW-0813">Transport</keyword>
<dbReference type="PATRIC" id="fig|706587.4.peg.3303"/>
<keyword evidence="5 7" id="KW-1133">Transmembrane helix</keyword>
<dbReference type="HOGENOM" id="CLU_046659_1_1_7"/>
<organism evidence="8 9">
    <name type="scientific">Desulfomonile tiedjei (strain ATCC 49306 / DSM 6799 / DCB-1)</name>
    <dbReference type="NCBI Taxonomy" id="706587"/>
    <lineage>
        <taxon>Bacteria</taxon>
        <taxon>Pseudomonadati</taxon>
        <taxon>Thermodesulfobacteriota</taxon>
        <taxon>Desulfomonilia</taxon>
        <taxon>Desulfomonilales</taxon>
        <taxon>Desulfomonilaceae</taxon>
        <taxon>Desulfomonile</taxon>
    </lineage>
</organism>
<dbReference type="NCBIfam" id="NF009070">
    <property type="entry name" value="PRK12405.1"/>
    <property type="match status" value="1"/>
</dbReference>
<dbReference type="PIRSF" id="PIRSF006102">
    <property type="entry name" value="NQR_DE"/>
    <property type="match status" value="1"/>
</dbReference>
<dbReference type="RefSeq" id="WP_014810711.1">
    <property type="nucleotide sequence ID" value="NC_018025.1"/>
</dbReference>
<evidence type="ECO:0000313" key="9">
    <source>
        <dbReference type="Proteomes" id="UP000006055"/>
    </source>
</evidence>
<dbReference type="Proteomes" id="UP000006055">
    <property type="component" value="Chromosome"/>
</dbReference>
<evidence type="ECO:0000256" key="6">
    <source>
        <dbReference type="ARBA" id="ARBA00023136"/>
    </source>
</evidence>
<feature type="transmembrane region" description="Helical" evidence="7">
    <location>
        <begin position="101"/>
        <end position="119"/>
    </location>
</feature>
<evidence type="ECO:0000313" key="8">
    <source>
        <dbReference type="EMBL" id="AFM25574.1"/>
    </source>
</evidence>
<evidence type="ECO:0000256" key="3">
    <source>
        <dbReference type="ARBA" id="ARBA00022692"/>
    </source>
</evidence>
<dbReference type="PANTHER" id="PTHR30586">
    <property type="entry name" value="ELECTRON TRANSPORT COMPLEX PROTEIN RNFE"/>
    <property type="match status" value="1"/>
</dbReference>
<dbReference type="EMBL" id="CP003360">
    <property type="protein sequence ID" value="AFM25574.1"/>
    <property type="molecule type" value="Genomic_DNA"/>
</dbReference>
<keyword evidence="9" id="KW-1185">Reference proteome</keyword>
<feature type="transmembrane region" description="Helical" evidence="7">
    <location>
        <begin position="168"/>
        <end position="191"/>
    </location>
</feature>
<dbReference type="OrthoDB" id="9782945at2"/>
<keyword evidence="8" id="KW-0830">Ubiquinone</keyword>
<feature type="transmembrane region" description="Helical" evidence="7">
    <location>
        <begin position="131"/>
        <end position="148"/>
    </location>
</feature>
<evidence type="ECO:0000256" key="5">
    <source>
        <dbReference type="ARBA" id="ARBA00022989"/>
    </source>
</evidence>
<dbReference type="STRING" id="706587.Desti_2905"/>
<name>I4C7N3_DESTA</name>
<proteinExistence type="predicted"/>
<reference evidence="9" key="1">
    <citation type="submission" date="2012-06" db="EMBL/GenBank/DDBJ databases">
        <title>Complete sequence of chromosome of Desulfomonile tiedjei DSM 6799.</title>
        <authorList>
            <person name="Lucas S."/>
            <person name="Copeland A."/>
            <person name="Lapidus A."/>
            <person name="Glavina del Rio T."/>
            <person name="Dalin E."/>
            <person name="Tice H."/>
            <person name="Bruce D."/>
            <person name="Goodwin L."/>
            <person name="Pitluck S."/>
            <person name="Peters L."/>
            <person name="Ovchinnikova G."/>
            <person name="Zeytun A."/>
            <person name="Lu M."/>
            <person name="Kyrpides N."/>
            <person name="Mavromatis K."/>
            <person name="Ivanova N."/>
            <person name="Brettin T."/>
            <person name="Detter J.C."/>
            <person name="Han C."/>
            <person name="Larimer F."/>
            <person name="Land M."/>
            <person name="Hauser L."/>
            <person name="Markowitz V."/>
            <person name="Cheng J.-F."/>
            <person name="Hugenholtz P."/>
            <person name="Woyke T."/>
            <person name="Wu D."/>
            <person name="Spring S."/>
            <person name="Schroeder M."/>
            <person name="Brambilla E."/>
            <person name="Klenk H.-P."/>
            <person name="Eisen J.A."/>
        </authorList>
    </citation>
    <scope>NUCLEOTIDE SEQUENCE [LARGE SCALE GENOMIC DNA]</scope>
    <source>
        <strain evidence="9">ATCC 49306 / DSM 6799 / DCB-1</strain>
    </source>
</reference>
<keyword evidence="4" id="KW-1278">Translocase</keyword>
<protein>
    <submittedName>
        <fullName evidence="8">Putative NADH:ubiquinone oxidoreductase, subunit RnfE</fullName>
    </submittedName>
</protein>
<evidence type="ECO:0000256" key="4">
    <source>
        <dbReference type="ARBA" id="ARBA00022967"/>
    </source>
</evidence>
<dbReference type="eggNOG" id="COG4660">
    <property type="taxonomic scope" value="Bacteria"/>
</dbReference>
<dbReference type="GO" id="GO:0005886">
    <property type="term" value="C:plasma membrane"/>
    <property type="evidence" value="ECO:0007669"/>
    <property type="project" value="TreeGrafter"/>
</dbReference>
<evidence type="ECO:0000256" key="2">
    <source>
        <dbReference type="ARBA" id="ARBA00022448"/>
    </source>
</evidence>
<evidence type="ECO:0000256" key="1">
    <source>
        <dbReference type="ARBA" id="ARBA00004127"/>
    </source>
</evidence>
<evidence type="ECO:0000256" key="7">
    <source>
        <dbReference type="SAM" id="Phobius"/>
    </source>
</evidence>
<dbReference type="Pfam" id="PF02508">
    <property type="entry name" value="Rnf-Nqr"/>
    <property type="match status" value="1"/>
</dbReference>
<keyword evidence="3 7" id="KW-0812">Transmembrane</keyword>
<sequence length="206" mass="22476">MNRNLTLLWNGLIPENPIFRLALSLCPAVAVTTSIENGLLLGIAVIFVQVLSSCTVAIFRPFIHPRIRIPAYVIVIALWVSVIDMILPVFSPEAYKKVELFVKLIVVFAIIISRLELFASKEPLVPSFFDGLGMGIGFTFGLCLTGAIREFFGAGQLLGYDILGFKPLLVMILPAGGFFVIGFIMAAFNWIEYKLTGKIPASGGGH</sequence>
<dbReference type="InterPro" id="IPR003667">
    <property type="entry name" value="NqrDE/RnfAE"/>
</dbReference>
<dbReference type="AlphaFoldDB" id="I4C7N3"/>
<feature type="transmembrane region" description="Helical" evidence="7">
    <location>
        <begin position="39"/>
        <end position="59"/>
    </location>
</feature>
<gene>
    <name evidence="8" type="ordered locus">Desti_2905</name>
</gene>
<keyword evidence="6 7" id="KW-0472">Membrane</keyword>